<feature type="compositionally biased region" description="Polar residues" evidence="1">
    <location>
        <begin position="148"/>
        <end position="158"/>
    </location>
</feature>
<feature type="region of interest" description="Disordered" evidence="1">
    <location>
        <begin position="73"/>
        <end position="235"/>
    </location>
</feature>
<dbReference type="EMBL" id="HF936502">
    <property type="protein sequence ID" value="CCX16705.1"/>
    <property type="molecule type" value="Genomic_DNA"/>
</dbReference>
<reference evidence="2 3" key="1">
    <citation type="journal article" date="2013" name="PLoS Genet.">
        <title>The genome and development-dependent transcriptomes of Pyronema confluens: a window into fungal evolution.</title>
        <authorList>
            <person name="Traeger S."/>
            <person name="Altegoer F."/>
            <person name="Freitag M."/>
            <person name="Gabaldon T."/>
            <person name="Kempken F."/>
            <person name="Kumar A."/>
            <person name="Marcet-Houben M."/>
            <person name="Poggeler S."/>
            <person name="Stajich J.E."/>
            <person name="Nowrousian M."/>
        </authorList>
    </citation>
    <scope>NUCLEOTIDE SEQUENCE [LARGE SCALE GENOMIC DNA]</scope>
    <source>
        <strain evidence="3">CBS 100304</strain>
        <tissue evidence="2">Vegetative mycelium</tissue>
    </source>
</reference>
<proteinExistence type="predicted"/>
<dbReference type="Proteomes" id="UP000018144">
    <property type="component" value="Unassembled WGS sequence"/>
</dbReference>
<accession>U4LPW3</accession>
<sequence length="235" mass="25538">MVTKEMKEIMEKRKEGGIALAKIHASQYDVDIVKPIPDAVKKAISKGKIRYNKPTPESIAEFFTIHRTFWKKQDVPKDEQHSDDKSKDPSPTIVPKSSTSRVSTPDQTDPISTIVPEKEIDESSISRASTPDTTDSSSTVVPEKEFKQSSTPRASTAGHTVPISTMVLEDEIKEESSPPRASFPDQHSDSSGSSTPCDTPKASYVSIAEEGDDKSPIATSAPVPTVDRKGKGKAI</sequence>
<gene>
    <name evidence="2" type="ORF">PCON_03446</name>
</gene>
<feature type="compositionally biased region" description="Low complexity" evidence="1">
    <location>
        <begin position="129"/>
        <end position="141"/>
    </location>
</feature>
<name>U4LPW3_PYROM</name>
<feature type="compositionally biased region" description="Basic and acidic residues" evidence="1">
    <location>
        <begin position="73"/>
        <end position="88"/>
    </location>
</feature>
<keyword evidence="3" id="KW-1185">Reference proteome</keyword>
<evidence type="ECO:0000256" key="1">
    <source>
        <dbReference type="SAM" id="MobiDB-lite"/>
    </source>
</evidence>
<evidence type="ECO:0000313" key="3">
    <source>
        <dbReference type="Proteomes" id="UP000018144"/>
    </source>
</evidence>
<evidence type="ECO:0000313" key="2">
    <source>
        <dbReference type="EMBL" id="CCX16705.1"/>
    </source>
</evidence>
<feature type="compositionally biased region" description="Polar residues" evidence="1">
    <location>
        <begin position="95"/>
        <end position="111"/>
    </location>
</feature>
<protein>
    <submittedName>
        <fullName evidence="2">Uncharacterized protein</fullName>
    </submittedName>
</protein>
<organism evidence="2 3">
    <name type="scientific">Pyronema omphalodes (strain CBS 100304)</name>
    <name type="common">Pyronema confluens</name>
    <dbReference type="NCBI Taxonomy" id="1076935"/>
    <lineage>
        <taxon>Eukaryota</taxon>
        <taxon>Fungi</taxon>
        <taxon>Dikarya</taxon>
        <taxon>Ascomycota</taxon>
        <taxon>Pezizomycotina</taxon>
        <taxon>Pezizomycetes</taxon>
        <taxon>Pezizales</taxon>
        <taxon>Pyronemataceae</taxon>
        <taxon>Pyronema</taxon>
    </lineage>
</organism>
<dbReference type="AlphaFoldDB" id="U4LPW3"/>